<sequence>MTVLHPTSPAEVQEAVRAHSRVRARGGGSKPALSTPTEDQIVLEMRGLSGVLEYDPGEYVLVAQAGTPLAEVERLLAQHGQYLPFDPPLVEQGATLGGTVAAGLSGPMRQRYGGVRDFILGVQFVDGTGQLVRAGGKVVKNAAGFDLPKLMVGSLGRLGLLTELAFKVFPYPKATATLRLAFPKLEEALEILYRLAGSPIELYALDLEPPATLTLRLGGLPEALPARLERLIAFVGRAGDLLQGEAETQYWRDLNRLELGAGYLVKVALTARRIPTLEQALGSAPRRYMSAGHLLYLAWNHELAQLDTLLRSQNLSGLVLRGHTARPQIGIDLEQVFGQRVAAALDPQGRFSPAPPQ</sequence>
<evidence type="ECO:0000313" key="2">
    <source>
        <dbReference type="EMBL" id="ADD29503.1"/>
    </source>
</evidence>
<dbReference type="Proteomes" id="UP000013026">
    <property type="component" value="Chromosome"/>
</dbReference>
<evidence type="ECO:0000313" key="5">
    <source>
        <dbReference type="Proteomes" id="UP000013026"/>
    </source>
</evidence>
<dbReference type="KEGG" id="mrb:Mrub_2755"/>
<dbReference type="Proteomes" id="UP000006655">
    <property type="component" value="Chromosome"/>
</dbReference>
<dbReference type="OrthoDB" id="9767256at2"/>
<reference evidence="3 5" key="3">
    <citation type="submission" date="2013-04" db="EMBL/GenBank/DDBJ databases">
        <authorList>
            <person name="Chin J."/>
            <person name="Alexander D.H."/>
            <person name="Marks P."/>
            <person name="Korlach J."/>
            <person name="Clum A."/>
            <person name="Copeland A."/>
        </authorList>
    </citation>
    <scope>NUCLEOTIDE SEQUENCE [LARGE SCALE GENOMIC DNA]</scope>
    <source>
        <strain evidence="5">ATCC 35948 / DSM 1279 / VKM B-1258 / 21</strain>
        <strain evidence="3">DSM 1279</strain>
    </source>
</reference>
<dbReference type="InterPro" id="IPR016166">
    <property type="entry name" value="FAD-bd_PCMH"/>
</dbReference>
<proteinExistence type="predicted"/>
<dbReference type="PROSITE" id="PS51387">
    <property type="entry name" value="FAD_PCMH"/>
    <property type="match status" value="1"/>
</dbReference>
<dbReference type="GO" id="GO:0071949">
    <property type="term" value="F:FAD binding"/>
    <property type="evidence" value="ECO:0007669"/>
    <property type="project" value="InterPro"/>
</dbReference>
<feature type="domain" description="FAD-binding PCMH-type" evidence="1">
    <location>
        <begin position="1"/>
        <end position="171"/>
    </location>
</feature>
<dbReference type="PANTHER" id="PTHR11748:SF103">
    <property type="entry name" value="GLYCOLATE OXIDASE SUBUNIT GLCE"/>
    <property type="match status" value="1"/>
</dbReference>
<dbReference type="InterPro" id="IPR016169">
    <property type="entry name" value="FAD-bd_PCMH_sub2"/>
</dbReference>
<dbReference type="EMBL" id="CP001743">
    <property type="protein sequence ID" value="ADD29503.1"/>
    <property type="molecule type" value="Genomic_DNA"/>
</dbReference>
<dbReference type="EMBL" id="CP005385">
    <property type="protein sequence ID" value="AGK05046.1"/>
    <property type="molecule type" value="Genomic_DNA"/>
</dbReference>
<name>D3PNV8_MEIRD</name>
<protein>
    <submittedName>
        <fullName evidence="2">FAD linked oxidase domain protein</fullName>
    </submittedName>
    <submittedName>
        <fullName evidence="3">FAD linked oxidase domain-containing protein</fullName>
    </submittedName>
</protein>
<dbReference type="KEGG" id="mre:K649_08755"/>
<organism evidence="3 5">
    <name type="scientific">Meiothermus ruber (strain ATCC 35948 / DSM 1279 / VKM B-1258 / 21)</name>
    <name type="common">Thermus ruber</name>
    <dbReference type="NCBI Taxonomy" id="504728"/>
    <lineage>
        <taxon>Bacteria</taxon>
        <taxon>Thermotogati</taxon>
        <taxon>Deinococcota</taxon>
        <taxon>Deinococci</taxon>
        <taxon>Thermales</taxon>
        <taxon>Thermaceae</taxon>
        <taxon>Meiothermus</taxon>
    </lineage>
</organism>
<dbReference type="PANTHER" id="PTHR11748">
    <property type="entry name" value="D-LACTATE DEHYDROGENASE"/>
    <property type="match status" value="1"/>
</dbReference>
<dbReference type="STRING" id="504728.K649_08755"/>
<keyword evidence="4" id="KW-1185">Reference proteome</keyword>
<dbReference type="RefSeq" id="WP_013015001.1">
    <property type="nucleotide sequence ID" value="NC_013946.1"/>
</dbReference>
<dbReference type="PATRIC" id="fig|504728.9.peg.1804"/>
<evidence type="ECO:0000313" key="4">
    <source>
        <dbReference type="Proteomes" id="UP000006655"/>
    </source>
</evidence>
<accession>D3PNV8</accession>
<evidence type="ECO:0000259" key="1">
    <source>
        <dbReference type="PROSITE" id="PS51387"/>
    </source>
</evidence>
<dbReference type="Pfam" id="PF01565">
    <property type="entry name" value="FAD_binding_4"/>
    <property type="match status" value="1"/>
</dbReference>
<gene>
    <name evidence="2" type="ordered locus">Mrub_2755</name>
    <name evidence="3" type="ORF">K649_08755</name>
</gene>
<dbReference type="InterPro" id="IPR036318">
    <property type="entry name" value="FAD-bd_PCMH-like_sf"/>
</dbReference>
<dbReference type="InterPro" id="IPR006094">
    <property type="entry name" value="Oxid_FAD_bind_N"/>
</dbReference>
<dbReference type="eggNOG" id="COG0277">
    <property type="taxonomic scope" value="Bacteria"/>
</dbReference>
<reference evidence="2 4" key="1">
    <citation type="journal article" date="2010" name="Stand. Genomic Sci.">
        <title>Complete genome sequence of Meiothermus ruber type strain (21).</title>
        <authorList>
            <person name="Tindall B.J."/>
            <person name="Sikorski J."/>
            <person name="Lucas S."/>
            <person name="Goltsman E."/>
            <person name="Copeland A."/>
            <person name="Glavina Del Rio T."/>
            <person name="Nolan M."/>
            <person name="Tice H."/>
            <person name="Cheng J.F."/>
            <person name="Han C."/>
            <person name="Pitluck S."/>
            <person name="Liolios K."/>
            <person name="Ivanova N."/>
            <person name="Mavromatis K."/>
            <person name="Ovchinnikova G."/>
            <person name="Pati A."/>
            <person name="Fahnrich R."/>
            <person name="Goodwin L."/>
            <person name="Chen A."/>
            <person name="Palaniappan K."/>
            <person name="Land M."/>
            <person name="Hauser L."/>
            <person name="Chang Y.J."/>
            <person name="Jeffries C.D."/>
            <person name="Rohde M."/>
            <person name="Goker M."/>
            <person name="Woyke T."/>
            <person name="Bristow J."/>
            <person name="Eisen J.A."/>
            <person name="Markowitz V."/>
            <person name="Hugenholtz P."/>
            <person name="Kyrpides N.C."/>
            <person name="Klenk H.P."/>
            <person name="Lapidus A."/>
        </authorList>
    </citation>
    <scope>NUCLEOTIDE SEQUENCE [LARGE SCALE GENOMIC DNA]</scope>
    <source>
        <strain evidence="4">ATCC 35948 / DSM 1279 / VKM B-1258 / 21</strain>
        <strain evidence="2">DSM 1279</strain>
    </source>
</reference>
<dbReference type="AlphaFoldDB" id="D3PNV8"/>
<evidence type="ECO:0000313" key="3">
    <source>
        <dbReference type="EMBL" id="AGK05046.1"/>
    </source>
</evidence>
<reference evidence="3" key="2">
    <citation type="submission" date="2013-04" db="EMBL/GenBank/DDBJ databases">
        <title>Non-Hybrid, Finished Microbial Genome Assemblies from Long-Read SMRT Sequencing Data.</title>
        <authorList>
            <person name="Klammer A."/>
            <person name="Drake J."/>
            <person name="Heiner C."/>
            <person name="Clum A."/>
            <person name="Copeland A."/>
            <person name="Huddleston J."/>
            <person name="Eichler E."/>
            <person name="Turner S.W."/>
        </authorList>
    </citation>
    <scope>NUCLEOTIDE SEQUENCE</scope>
    <source>
        <strain evidence="3">DSM 1279</strain>
    </source>
</reference>
<dbReference type="SUPFAM" id="SSF56176">
    <property type="entry name" value="FAD-binding/transporter-associated domain-like"/>
    <property type="match status" value="1"/>
</dbReference>
<dbReference type="Gene3D" id="3.30.465.10">
    <property type="match status" value="1"/>
</dbReference>